<evidence type="ECO:0000313" key="2">
    <source>
        <dbReference type="Proteomes" id="UP001597094"/>
    </source>
</evidence>
<reference evidence="2" key="1">
    <citation type="journal article" date="2019" name="Int. J. Syst. Evol. Microbiol.">
        <title>The Global Catalogue of Microorganisms (GCM) 10K type strain sequencing project: providing services to taxonomists for standard genome sequencing and annotation.</title>
        <authorList>
            <consortium name="The Broad Institute Genomics Platform"/>
            <consortium name="The Broad Institute Genome Sequencing Center for Infectious Disease"/>
            <person name="Wu L."/>
            <person name="Ma J."/>
        </authorList>
    </citation>
    <scope>NUCLEOTIDE SEQUENCE [LARGE SCALE GENOMIC DNA]</scope>
    <source>
        <strain evidence="2">JCM 31319</strain>
    </source>
</reference>
<keyword evidence="2" id="KW-1185">Reference proteome</keyword>
<name>A0ABW3SS64_9BACT</name>
<organism evidence="1 2">
    <name type="scientific">Pontibacter rugosus</name>
    <dbReference type="NCBI Taxonomy" id="1745966"/>
    <lineage>
        <taxon>Bacteria</taxon>
        <taxon>Pseudomonadati</taxon>
        <taxon>Bacteroidota</taxon>
        <taxon>Cytophagia</taxon>
        <taxon>Cytophagales</taxon>
        <taxon>Hymenobacteraceae</taxon>
        <taxon>Pontibacter</taxon>
    </lineage>
</organism>
<dbReference type="EMBL" id="JBHTLD010000066">
    <property type="protein sequence ID" value="MFD1186380.1"/>
    <property type="molecule type" value="Genomic_DNA"/>
</dbReference>
<accession>A0ABW3SS64</accession>
<evidence type="ECO:0008006" key="3">
    <source>
        <dbReference type="Google" id="ProtNLM"/>
    </source>
</evidence>
<evidence type="ECO:0000313" key="1">
    <source>
        <dbReference type="EMBL" id="MFD1186380.1"/>
    </source>
</evidence>
<gene>
    <name evidence="1" type="ORF">ACFQ2O_09200</name>
</gene>
<dbReference type="Proteomes" id="UP001597094">
    <property type="component" value="Unassembled WGS sequence"/>
</dbReference>
<proteinExistence type="predicted"/>
<dbReference type="RefSeq" id="WP_377526135.1">
    <property type="nucleotide sequence ID" value="NZ_JBHTLD010000066.1"/>
</dbReference>
<comment type="caution">
    <text evidence="1">The sequence shown here is derived from an EMBL/GenBank/DDBJ whole genome shotgun (WGS) entry which is preliminary data.</text>
</comment>
<sequence>MKVRVIFFTVFIFLGSLLPHSDLHELSKIPVLLQHFQQHQQNTDGQLNFVDFLKMHYASAAEKQSADEHNSLPFKQMGNSAYDYFVSTPVVQHPAYFKVQKPLEQPPFLSVAPSNLFDGSIWQPPQIS</sequence>
<protein>
    <recommendedName>
        <fullName evidence="3">EF-hand domain-containing protein</fullName>
    </recommendedName>
</protein>